<proteinExistence type="predicted"/>
<reference evidence="2 3" key="1">
    <citation type="submission" date="2019-03" db="EMBL/GenBank/DDBJ databases">
        <authorList>
            <person name="Gaulin E."/>
            <person name="Dumas B."/>
        </authorList>
    </citation>
    <scope>NUCLEOTIDE SEQUENCE [LARGE SCALE GENOMIC DNA]</scope>
    <source>
        <strain evidence="2">CBS 568.67</strain>
    </source>
</reference>
<reference evidence="1" key="2">
    <citation type="submission" date="2019-06" db="EMBL/GenBank/DDBJ databases">
        <title>Genomics analysis of Aphanomyces spp. identifies a new class of oomycete effector associated with host adaptation.</title>
        <authorList>
            <person name="Gaulin E."/>
        </authorList>
    </citation>
    <scope>NUCLEOTIDE SEQUENCE</scope>
    <source>
        <strain evidence="1">CBS 578.67</strain>
    </source>
</reference>
<evidence type="ECO:0000313" key="1">
    <source>
        <dbReference type="EMBL" id="KAF0691826.1"/>
    </source>
</evidence>
<evidence type="ECO:0000313" key="3">
    <source>
        <dbReference type="Proteomes" id="UP000332933"/>
    </source>
</evidence>
<name>A0A485L6W4_9STRA</name>
<organism evidence="2 3">
    <name type="scientific">Aphanomyces stellatus</name>
    <dbReference type="NCBI Taxonomy" id="120398"/>
    <lineage>
        <taxon>Eukaryota</taxon>
        <taxon>Sar</taxon>
        <taxon>Stramenopiles</taxon>
        <taxon>Oomycota</taxon>
        <taxon>Saprolegniomycetes</taxon>
        <taxon>Saprolegniales</taxon>
        <taxon>Verrucalvaceae</taxon>
        <taxon>Aphanomyces</taxon>
    </lineage>
</organism>
<keyword evidence="3" id="KW-1185">Reference proteome</keyword>
<sequence>MHPPATAAAAAVSILYHALIDKKSEFCRLKMVLVSKQLLWKKHEADECAERILALDELLSDLYDNEHDVSEEISVLQEEQAHEEAAHVELVAAVDEQKALLRRLVHRQARLDACRKSITHRQRRIVERAFRLQVARNPKEMLSTSAI</sequence>
<gene>
    <name evidence="2" type="primary">Aste57867_17015</name>
    <name evidence="1" type="ORF">As57867_016957</name>
    <name evidence="2" type="ORF">ASTE57867_17015</name>
</gene>
<accession>A0A485L6W4</accession>
<dbReference type="Proteomes" id="UP000332933">
    <property type="component" value="Unassembled WGS sequence"/>
</dbReference>
<dbReference type="AlphaFoldDB" id="A0A485L6W4"/>
<protein>
    <submittedName>
        <fullName evidence="2">Aste57867_17015 protein</fullName>
    </submittedName>
</protein>
<dbReference type="EMBL" id="CAADRA010006040">
    <property type="protein sequence ID" value="VFT93776.1"/>
    <property type="molecule type" value="Genomic_DNA"/>
</dbReference>
<evidence type="ECO:0000313" key="2">
    <source>
        <dbReference type="EMBL" id="VFT93776.1"/>
    </source>
</evidence>
<dbReference type="EMBL" id="VJMH01006019">
    <property type="protein sequence ID" value="KAF0691826.1"/>
    <property type="molecule type" value="Genomic_DNA"/>
</dbReference>
<dbReference type="OrthoDB" id="10446121at2759"/>